<dbReference type="InterPro" id="IPR013766">
    <property type="entry name" value="Thioredoxin_domain"/>
</dbReference>
<dbReference type="PANTHER" id="PTHR46115">
    <property type="entry name" value="THIOREDOXIN-LIKE PROTEIN 1"/>
    <property type="match status" value="1"/>
</dbReference>
<dbReference type="OrthoDB" id="2121326at2759"/>
<keyword evidence="2" id="KW-1015">Disulfide bond</keyword>
<dbReference type="SUPFAM" id="SSF52833">
    <property type="entry name" value="Thioredoxin-like"/>
    <property type="match status" value="1"/>
</dbReference>
<protein>
    <recommendedName>
        <fullName evidence="1">Thioredoxin</fullName>
    </recommendedName>
</protein>
<dbReference type="InterPro" id="IPR017937">
    <property type="entry name" value="Thioredoxin_CS"/>
</dbReference>
<organism evidence="4 5">
    <name type="scientific">Calocera viscosa (strain TUFC12733)</name>
    <dbReference type="NCBI Taxonomy" id="1330018"/>
    <lineage>
        <taxon>Eukaryota</taxon>
        <taxon>Fungi</taxon>
        <taxon>Dikarya</taxon>
        <taxon>Basidiomycota</taxon>
        <taxon>Agaricomycotina</taxon>
        <taxon>Dacrymycetes</taxon>
        <taxon>Dacrymycetales</taxon>
        <taxon>Dacrymycetaceae</taxon>
        <taxon>Calocera</taxon>
    </lineage>
</organism>
<evidence type="ECO:0000256" key="1">
    <source>
        <dbReference type="ARBA" id="ARBA00020570"/>
    </source>
</evidence>
<evidence type="ECO:0000313" key="4">
    <source>
        <dbReference type="EMBL" id="KZO91244.1"/>
    </source>
</evidence>
<feature type="domain" description="Thioredoxin" evidence="3">
    <location>
        <begin position="56"/>
        <end position="191"/>
    </location>
</feature>
<dbReference type="InterPro" id="IPR036249">
    <property type="entry name" value="Thioredoxin-like_sf"/>
</dbReference>
<dbReference type="Proteomes" id="UP000076738">
    <property type="component" value="Unassembled WGS sequence"/>
</dbReference>
<dbReference type="CDD" id="cd02947">
    <property type="entry name" value="TRX_family"/>
    <property type="match status" value="1"/>
</dbReference>
<keyword evidence="5" id="KW-1185">Reference proteome</keyword>
<dbReference type="PROSITE" id="PS00194">
    <property type="entry name" value="THIOREDOXIN_1"/>
    <property type="match status" value="1"/>
</dbReference>
<dbReference type="AlphaFoldDB" id="A0A167H557"/>
<proteinExistence type="predicted"/>
<dbReference type="FunFam" id="3.40.30.10:FF:000245">
    <property type="entry name" value="Thioredoxin"/>
    <property type="match status" value="1"/>
</dbReference>
<name>A0A167H557_CALVF</name>
<dbReference type="Gene3D" id="3.40.30.10">
    <property type="entry name" value="Glutaredoxin"/>
    <property type="match status" value="1"/>
</dbReference>
<dbReference type="STRING" id="1330018.A0A167H557"/>
<reference evidence="4 5" key="1">
    <citation type="journal article" date="2016" name="Mol. Biol. Evol.">
        <title>Comparative Genomics of Early-Diverging Mushroom-Forming Fungi Provides Insights into the Origins of Lignocellulose Decay Capabilities.</title>
        <authorList>
            <person name="Nagy L.G."/>
            <person name="Riley R."/>
            <person name="Tritt A."/>
            <person name="Adam C."/>
            <person name="Daum C."/>
            <person name="Floudas D."/>
            <person name="Sun H."/>
            <person name="Yadav J.S."/>
            <person name="Pangilinan J."/>
            <person name="Larsson K.H."/>
            <person name="Matsuura K."/>
            <person name="Barry K."/>
            <person name="Labutti K."/>
            <person name="Kuo R."/>
            <person name="Ohm R.A."/>
            <person name="Bhattacharya S.S."/>
            <person name="Shirouzu T."/>
            <person name="Yoshinaga Y."/>
            <person name="Martin F.M."/>
            <person name="Grigoriev I.V."/>
            <person name="Hibbett D.S."/>
        </authorList>
    </citation>
    <scope>NUCLEOTIDE SEQUENCE [LARGE SCALE GENOMIC DNA]</scope>
    <source>
        <strain evidence="4 5">TUFC12733</strain>
    </source>
</reference>
<sequence>MLTRSGLRRRHCTIGWAGLPVLGAPRPCLARIHSPRALTYKARQRRLSLLSSANFFLSASKTPVYNNPVQLHPNLAHYCKMSAPVVTPITSFQQFQDLLDSKKLFVIDFWATWCGPCRMIRPVFEKLAAQKDLNEKIEFFSVDVDEQSEIAQEVAIRAMPTFMVFKDGIKIDEFTGAVPNKLQAMVAKAAA</sequence>
<accession>A0A167H557</accession>
<dbReference type="EMBL" id="KV417326">
    <property type="protein sequence ID" value="KZO91244.1"/>
    <property type="molecule type" value="Genomic_DNA"/>
</dbReference>
<evidence type="ECO:0000259" key="3">
    <source>
        <dbReference type="PROSITE" id="PS51352"/>
    </source>
</evidence>
<dbReference type="PROSITE" id="PS51352">
    <property type="entry name" value="THIOREDOXIN_2"/>
    <property type="match status" value="1"/>
</dbReference>
<dbReference type="Pfam" id="PF00085">
    <property type="entry name" value="Thioredoxin"/>
    <property type="match status" value="1"/>
</dbReference>
<dbReference type="GO" id="GO:0015035">
    <property type="term" value="F:protein-disulfide reductase activity"/>
    <property type="evidence" value="ECO:0007669"/>
    <property type="project" value="InterPro"/>
</dbReference>
<evidence type="ECO:0000313" key="5">
    <source>
        <dbReference type="Proteomes" id="UP000076738"/>
    </source>
</evidence>
<dbReference type="InterPro" id="IPR005746">
    <property type="entry name" value="Thioredoxin"/>
</dbReference>
<dbReference type="NCBIfam" id="TIGR01068">
    <property type="entry name" value="thioredoxin"/>
    <property type="match status" value="1"/>
</dbReference>
<evidence type="ECO:0000256" key="2">
    <source>
        <dbReference type="ARBA" id="ARBA00023157"/>
    </source>
</evidence>
<dbReference type="PRINTS" id="PR00421">
    <property type="entry name" value="THIOREDOXIN"/>
</dbReference>
<gene>
    <name evidence="4" type="ORF">CALVIDRAFT_363265</name>
</gene>